<evidence type="ECO:0000313" key="2">
    <source>
        <dbReference type="EMBL" id="MBP1041879.1"/>
    </source>
</evidence>
<protein>
    <recommendedName>
        <fullName evidence="4">Sigma factor regulator C-terminal domain-containing protein</fullName>
    </recommendedName>
</protein>
<comment type="caution">
    <text evidence="2">The sequence shown here is derived from an EMBL/GenBank/DDBJ whole genome shotgun (WGS) entry which is preliminary data.</text>
</comment>
<dbReference type="RefSeq" id="WP_209528534.1">
    <property type="nucleotide sequence ID" value="NZ_JAEEGA010000008.1"/>
</dbReference>
<reference evidence="2" key="1">
    <citation type="submission" date="2020-12" db="EMBL/GenBank/DDBJ databases">
        <title>Vagococcus allomyrinae sp. nov. and Enterococcus lavae sp. nov., isolated from the larvae of Allomyrina dichotoma.</title>
        <authorList>
            <person name="Lee S.D."/>
        </authorList>
    </citation>
    <scope>NUCLEOTIDE SEQUENCE</scope>
    <source>
        <strain evidence="2">BWB3-3</strain>
    </source>
</reference>
<gene>
    <name evidence="2" type="ORF">I6N95_12740</name>
</gene>
<name>A0A940SVI2_9ENTE</name>
<keyword evidence="1" id="KW-1133">Transmembrane helix</keyword>
<organism evidence="2 3">
    <name type="scientific">Vagococcus allomyrinae</name>
    <dbReference type="NCBI Taxonomy" id="2794353"/>
    <lineage>
        <taxon>Bacteria</taxon>
        <taxon>Bacillati</taxon>
        <taxon>Bacillota</taxon>
        <taxon>Bacilli</taxon>
        <taxon>Lactobacillales</taxon>
        <taxon>Enterococcaceae</taxon>
        <taxon>Vagococcus</taxon>
    </lineage>
</organism>
<evidence type="ECO:0008006" key="4">
    <source>
        <dbReference type="Google" id="ProtNLM"/>
    </source>
</evidence>
<proteinExistence type="predicted"/>
<sequence>MDKKEYLHIQKAARRSKVNLYASVVYLVLFILLAGYVFSYVAPHFYYAKMDGERLIVEKDKVPDYSEEGLVSYSKREKYRKYWFEVTQTNKRYSPIMNQEKMAPFGKESSYLVSKQVGAQNMKVAEVTEHYVFGQLRSIEIDNYENEDNQLARLLNMNRPLTGISLDDLIAVIKGQGEYTVINVQVLFKVAKSRETIDSYFDLAKNSWGPGKGELELLRYGVSGIGSSSAMMSFGYPAYEHNYQGYEQISEEVFLDRLTYLSDHYEDFGELLLDNPKNLKQPSAEQIKEKVTNQQEYGGALFQLADSPFDFYTIEEGLPRDTAYFAEQLTYLQKNGITYNSVTLTGTGVELSKWLTANKNDIMRVEIQEMTNWNYATIGSE</sequence>
<keyword evidence="1" id="KW-0812">Transmembrane</keyword>
<evidence type="ECO:0000313" key="3">
    <source>
        <dbReference type="Proteomes" id="UP000674938"/>
    </source>
</evidence>
<dbReference type="AlphaFoldDB" id="A0A940SVI2"/>
<keyword evidence="3" id="KW-1185">Reference proteome</keyword>
<evidence type="ECO:0000256" key="1">
    <source>
        <dbReference type="SAM" id="Phobius"/>
    </source>
</evidence>
<dbReference type="EMBL" id="JAEEGA010000008">
    <property type="protein sequence ID" value="MBP1041879.1"/>
    <property type="molecule type" value="Genomic_DNA"/>
</dbReference>
<keyword evidence="1" id="KW-0472">Membrane</keyword>
<feature type="transmembrane region" description="Helical" evidence="1">
    <location>
        <begin position="20"/>
        <end position="41"/>
    </location>
</feature>
<accession>A0A940SVI2</accession>
<dbReference type="Proteomes" id="UP000674938">
    <property type="component" value="Unassembled WGS sequence"/>
</dbReference>